<dbReference type="EMBL" id="CP040896">
    <property type="protein sequence ID" value="QDA58683.1"/>
    <property type="molecule type" value="Genomic_DNA"/>
</dbReference>
<dbReference type="RefSeq" id="WP_139513566.1">
    <property type="nucleotide sequence ID" value="NZ_CP040896.1"/>
</dbReference>
<dbReference type="Proteomes" id="UP000305398">
    <property type="component" value="Chromosome"/>
</dbReference>
<evidence type="ECO:0000313" key="2">
    <source>
        <dbReference type="Proteomes" id="UP000305398"/>
    </source>
</evidence>
<proteinExistence type="predicted"/>
<name>A0A5B7ZW12_9BACT</name>
<dbReference type="AlphaFoldDB" id="A0A5B7ZW12"/>
<sequence length="128" mass="13392">MRTLIITRQRTAVGLFGGLMLLAAACFGSVHSDLFIEPSHQFVLGGGQRGAFMVVARNVGPTAVEALERPATGKLMSKAILKLGQQVTLRFASGSAAVLANPAATTAHLDLQITGDTDLSMSTEAKRP</sequence>
<dbReference type="KEGG" id="hyj:FHG12_00560"/>
<dbReference type="PROSITE" id="PS51257">
    <property type="entry name" value="PROKAR_LIPOPROTEIN"/>
    <property type="match status" value="1"/>
</dbReference>
<reference evidence="1 2" key="1">
    <citation type="submission" date="2019-06" db="EMBL/GenBank/DDBJ databases">
        <authorList>
            <person name="Srinivasan S."/>
        </authorList>
    </citation>
    <scope>NUCLEOTIDE SEQUENCE [LARGE SCALE GENOMIC DNA]</scope>
    <source>
        <strain evidence="1 2">17J68-5</strain>
    </source>
</reference>
<dbReference type="OrthoDB" id="1362719at2"/>
<evidence type="ECO:0000313" key="1">
    <source>
        <dbReference type="EMBL" id="QDA58683.1"/>
    </source>
</evidence>
<keyword evidence="2" id="KW-1185">Reference proteome</keyword>
<protein>
    <submittedName>
        <fullName evidence="1">Uncharacterized protein</fullName>
    </submittedName>
</protein>
<organism evidence="1 2">
    <name type="scientific">Hymenobacter jejuensis</name>
    <dbReference type="NCBI Taxonomy" id="2502781"/>
    <lineage>
        <taxon>Bacteria</taxon>
        <taxon>Pseudomonadati</taxon>
        <taxon>Bacteroidota</taxon>
        <taxon>Cytophagia</taxon>
        <taxon>Cytophagales</taxon>
        <taxon>Hymenobacteraceae</taxon>
        <taxon>Hymenobacter</taxon>
    </lineage>
</organism>
<gene>
    <name evidence="1" type="ORF">FHG12_00560</name>
</gene>
<accession>A0A5B7ZW12</accession>